<accession>A0A397SLP3</accession>
<name>A0A397SLP3_9GLOM</name>
<evidence type="ECO:0000313" key="2">
    <source>
        <dbReference type="Proteomes" id="UP000265703"/>
    </source>
</evidence>
<comment type="caution">
    <text evidence="1">The sequence shown here is derived from an EMBL/GenBank/DDBJ whole genome shotgun (WGS) entry which is preliminary data.</text>
</comment>
<dbReference type="Proteomes" id="UP000265703">
    <property type="component" value="Unassembled WGS sequence"/>
</dbReference>
<evidence type="ECO:0008006" key="3">
    <source>
        <dbReference type="Google" id="ProtNLM"/>
    </source>
</evidence>
<dbReference type="OrthoDB" id="2342395at2759"/>
<reference evidence="1 2" key="1">
    <citation type="submission" date="2018-06" db="EMBL/GenBank/DDBJ databases">
        <title>Comparative genomics reveals the genomic features of Rhizophagus irregularis, R. cerebriforme, R. diaphanum and Gigaspora rosea, and their symbiotic lifestyle signature.</title>
        <authorList>
            <person name="Morin E."/>
            <person name="San Clemente H."/>
            <person name="Chen E.C.H."/>
            <person name="De La Providencia I."/>
            <person name="Hainaut M."/>
            <person name="Kuo A."/>
            <person name="Kohler A."/>
            <person name="Murat C."/>
            <person name="Tang N."/>
            <person name="Roy S."/>
            <person name="Loubradou J."/>
            <person name="Henrissat B."/>
            <person name="Grigoriev I.V."/>
            <person name="Corradi N."/>
            <person name="Roux C."/>
            <person name="Martin F.M."/>
        </authorList>
    </citation>
    <scope>NUCLEOTIDE SEQUENCE [LARGE SCALE GENOMIC DNA]</scope>
    <source>
        <strain evidence="1 2">DAOM 227022</strain>
    </source>
</reference>
<dbReference type="InterPro" id="IPR032675">
    <property type="entry name" value="LRR_dom_sf"/>
</dbReference>
<dbReference type="STRING" id="658196.A0A397SLP3"/>
<gene>
    <name evidence="1" type="ORF">C1645_778141</name>
</gene>
<organism evidence="1 2">
    <name type="scientific">Glomus cerebriforme</name>
    <dbReference type="NCBI Taxonomy" id="658196"/>
    <lineage>
        <taxon>Eukaryota</taxon>
        <taxon>Fungi</taxon>
        <taxon>Fungi incertae sedis</taxon>
        <taxon>Mucoromycota</taxon>
        <taxon>Glomeromycotina</taxon>
        <taxon>Glomeromycetes</taxon>
        <taxon>Glomerales</taxon>
        <taxon>Glomeraceae</taxon>
        <taxon>Glomus</taxon>
    </lineage>
</organism>
<proteinExistence type="predicted"/>
<evidence type="ECO:0000313" key="1">
    <source>
        <dbReference type="EMBL" id="RIA87063.1"/>
    </source>
</evidence>
<dbReference type="Gene3D" id="3.80.10.10">
    <property type="entry name" value="Ribonuclease Inhibitor"/>
    <property type="match status" value="1"/>
</dbReference>
<keyword evidence="2" id="KW-1185">Reference proteome</keyword>
<dbReference type="EMBL" id="QKYT01000328">
    <property type="protein sequence ID" value="RIA87063.1"/>
    <property type="molecule type" value="Genomic_DNA"/>
</dbReference>
<dbReference type="AlphaFoldDB" id="A0A397SLP3"/>
<sequence>MAQICKNLNEIIIQNCYQDLPGLITLIDAQRNLKSVLFYGSKNKKGSKGTPCKNLGNALARKGNMINVLHLDSVSIIPPSFLTSLINLKDLSIFNVGNYGDTSEEIKEIKQYLIISEFPNLQYLDFGLPCFKELAMLILKTKGNILYVDVSINNKNAKDVGMLIKAIANNCPKIKGLSTHLELRDFINVKLLLLNCRYLGCIKFDSLEDSFVNFVNENDNTGDELLDILTKFSPNSLTDISISGCWKYSIEAFERFFDSCREKTLFYFEIIPSNINYITQDHIVIIRKFIEEGVIKSCRFPSN</sequence>
<protein>
    <recommendedName>
        <fullName evidence="3">F-box domain-containing protein</fullName>
    </recommendedName>
</protein>
<dbReference type="SUPFAM" id="SSF52047">
    <property type="entry name" value="RNI-like"/>
    <property type="match status" value="1"/>
</dbReference>